<gene>
    <name evidence="4" type="ORF">SLS62_008767</name>
</gene>
<keyword evidence="2" id="KW-0539">Nucleus</keyword>
<name>A0AAN9UJQ0_9PEZI</name>
<reference evidence="4 5" key="1">
    <citation type="submission" date="2024-02" db="EMBL/GenBank/DDBJ databases">
        <title>De novo assembly and annotation of 12 fungi associated with fruit tree decline syndrome in Ontario, Canada.</title>
        <authorList>
            <person name="Sulman M."/>
            <person name="Ellouze W."/>
            <person name="Ilyukhin E."/>
        </authorList>
    </citation>
    <scope>NUCLEOTIDE SEQUENCE [LARGE SCALE GENOMIC DNA]</scope>
    <source>
        <strain evidence="4 5">M11/M66-122</strain>
    </source>
</reference>
<proteinExistence type="predicted"/>
<evidence type="ECO:0000256" key="1">
    <source>
        <dbReference type="ARBA" id="ARBA00004123"/>
    </source>
</evidence>
<dbReference type="PANTHER" id="PTHR37534:SF49">
    <property type="entry name" value="LYSINE BIOSYNTHESIS REGULATORY PROTEIN LYS14"/>
    <property type="match status" value="1"/>
</dbReference>
<protein>
    <submittedName>
        <fullName evidence="4">Uncharacterized protein</fullName>
    </submittedName>
</protein>
<dbReference type="EMBL" id="JAKJXP020000085">
    <property type="protein sequence ID" value="KAK7748216.1"/>
    <property type="molecule type" value="Genomic_DNA"/>
</dbReference>
<comment type="caution">
    <text evidence="4">The sequence shown here is derived from an EMBL/GenBank/DDBJ whole genome shotgun (WGS) entry which is preliminary data.</text>
</comment>
<dbReference type="InterPro" id="IPR021858">
    <property type="entry name" value="Fun_TF"/>
</dbReference>
<feature type="compositionally biased region" description="Low complexity" evidence="3">
    <location>
        <begin position="261"/>
        <end position="279"/>
    </location>
</feature>
<accession>A0AAN9UJQ0</accession>
<keyword evidence="5" id="KW-1185">Reference proteome</keyword>
<dbReference type="Pfam" id="PF11951">
    <property type="entry name" value="Fungal_trans_2"/>
    <property type="match status" value="1"/>
</dbReference>
<dbReference type="PANTHER" id="PTHR37534">
    <property type="entry name" value="TRANSCRIPTIONAL ACTIVATOR PROTEIN UGA3"/>
    <property type="match status" value="1"/>
</dbReference>
<sequence length="619" mass="68749">MDTNINSTIFLTTLMNSLLLSRHDRVLLDYFPASTIFCVHSSATKRWSPLRYIQQVTAASSSMVMHMILAYSAGELCRKRKRQQCDSAILTTTTGAGGGMDELEAAELHHYTAAIQELHDCIKSTDADREADHGRSEVAWTRFEDNLEAILCALFIMIHYGLQSMSSLGHARTHVAGLASLVAMYLRVRKKRARRDSPKNERQGQGHGFTALSSLLLLWILYADIAGHTYGLSQDLLSIFMDNDKHNNGHKRLQQQQQLLLPPQPTSTSTQISTSTPTPTLTPTPAPASDPTPTSSLLDLGQLFRDARLGPTTTWGNYTYTIDPQDGNNLMVFRGLEMSHHVQLLRARISKARAATMTDGECGRSNSGSSSMGAETSAYGDYSSLMSELLLLQETYQDVFEWASYGTFAEIKNHIENNSDGTAAILTRATATTTPTTTTTPISAVKLTARHAAEITTKLITHYWAGVLFCRRWLNPNPPSASASEESIRLRAVSSIIARLPPGPSSDPDSESESLLPKDTIKNAKERKEMLIRFAWPTFMAAIETDDAGQRRDLLARLGEVRDESAECQWYWGTAREIARMQTEMQRNARAPSPLGQMPSEYLQARWVDLAQFMQKSHV</sequence>
<evidence type="ECO:0000256" key="2">
    <source>
        <dbReference type="ARBA" id="ARBA00023242"/>
    </source>
</evidence>
<evidence type="ECO:0000313" key="4">
    <source>
        <dbReference type="EMBL" id="KAK7748216.1"/>
    </source>
</evidence>
<dbReference type="Proteomes" id="UP001320420">
    <property type="component" value="Unassembled WGS sequence"/>
</dbReference>
<comment type="subcellular location">
    <subcellularLocation>
        <location evidence="1">Nucleus</location>
    </subcellularLocation>
</comment>
<feature type="region of interest" description="Disordered" evidence="3">
    <location>
        <begin position="499"/>
        <end position="519"/>
    </location>
</feature>
<feature type="compositionally biased region" description="Pro residues" evidence="3">
    <location>
        <begin position="280"/>
        <end position="290"/>
    </location>
</feature>
<dbReference type="GO" id="GO:0005634">
    <property type="term" value="C:nucleus"/>
    <property type="evidence" value="ECO:0007669"/>
    <property type="project" value="UniProtKB-SubCell"/>
</dbReference>
<dbReference type="GO" id="GO:0000976">
    <property type="term" value="F:transcription cis-regulatory region binding"/>
    <property type="evidence" value="ECO:0007669"/>
    <property type="project" value="TreeGrafter"/>
</dbReference>
<evidence type="ECO:0000256" key="3">
    <source>
        <dbReference type="SAM" id="MobiDB-lite"/>
    </source>
</evidence>
<dbReference type="AlphaFoldDB" id="A0AAN9UJQ0"/>
<dbReference type="GO" id="GO:0045944">
    <property type="term" value="P:positive regulation of transcription by RNA polymerase II"/>
    <property type="evidence" value="ECO:0007669"/>
    <property type="project" value="TreeGrafter"/>
</dbReference>
<feature type="region of interest" description="Disordered" evidence="3">
    <location>
        <begin position="261"/>
        <end position="296"/>
    </location>
</feature>
<evidence type="ECO:0000313" key="5">
    <source>
        <dbReference type="Proteomes" id="UP001320420"/>
    </source>
</evidence>
<dbReference type="GO" id="GO:0003700">
    <property type="term" value="F:DNA-binding transcription factor activity"/>
    <property type="evidence" value="ECO:0007669"/>
    <property type="project" value="TreeGrafter"/>
</dbReference>
<organism evidence="4 5">
    <name type="scientific">Diatrype stigma</name>
    <dbReference type="NCBI Taxonomy" id="117547"/>
    <lineage>
        <taxon>Eukaryota</taxon>
        <taxon>Fungi</taxon>
        <taxon>Dikarya</taxon>
        <taxon>Ascomycota</taxon>
        <taxon>Pezizomycotina</taxon>
        <taxon>Sordariomycetes</taxon>
        <taxon>Xylariomycetidae</taxon>
        <taxon>Xylariales</taxon>
        <taxon>Diatrypaceae</taxon>
        <taxon>Diatrype</taxon>
    </lineage>
</organism>